<keyword evidence="11" id="KW-1185">Reference proteome</keyword>
<comment type="caution">
    <text evidence="10">The sequence shown here is derived from an EMBL/GenBank/DDBJ whole genome shotgun (WGS) entry which is preliminary data.</text>
</comment>
<sequence>MMHDRQVFENPFAFDPERYLKDGKIDRSVPDAEFAAFGHGRRICPGRQFSHDGLFLIAASILSVFSVSAPKDEAGNPVFPKLEIKSPSVAKPLPFKCDITLRPGREALLGD</sequence>
<evidence type="ECO:0000256" key="2">
    <source>
        <dbReference type="ARBA" id="ARBA00010617"/>
    </source>
</evidence>
<dbReference type="GO" id="GO:0005506">
    <property type="term" value="F:iron ion binding"/>
    <property type="evidence" value="ECO:0007669"/>
    <property type="project" value="InterPro"/>
</dbReference>
<dbReference type="EMBL" id="JANBPK010000778">
    <property type="protein sequence ID" value="KAJ2932206.1"/>
    <property type="molecule type" value="Genomic_DNA"/>
</dbReference>
<dbReference type="GO" id="GO:0020037">
    <property type="term" value="F:heme binding"/>
    <property type="evidence" value="ECO:0007669"/>
    <property type="project" value="InterPro"/>
</dbReference>
<keyword evidence="7 9" id="KW-0503">Monooxygenase</keyword>
<dbReference type="GO" id="GO:0004497">
    <property type="term" value="F:monooxygenase activity"/>
    <property type="evidence" value="ECO:0007669"/>
    <property type="project" value="UniProtKB-KW"/>
</dbReference>
<gene>
    <name evidence="10" type="ORF">H1R20_g4909</name>
</gene>
<evidence type="ECO:0000256" key="5">
    <source>
        <dbReference type="ARBA" id="ARBA00023002"/>
    </source>
</evidence>
<dbReference type="Proteomes" id="UP001140091">
    <property type="component" value="Unassembled WGS sequence"/>
</dbReference>
<evidence type="ECO:0000256" key="9">
    <source>
        <dbReference type="RuleBase" id="RU000461"/>
    </source>
</evidence>
<dbReference type="Gene3D" id="1.10.630.10">
    <property type="entry name" value="Cytochrome P450"/>
    <property type="match status" value="1"/>
</dbReference>
<feature type="non-terminal residue" evidence="10">
    <location>
        <position position="111"/>
    </location>
</feature>
<dbReference type="AlphaFoldDB" id="A0A9W8JC63"/>
<evidence type="ECO:0008006" key="12">
    <source>
        <dbReference type="Google" id="ProtNLM"/>
    </source>
</evidence>
<reference evidence="10" key="1">
    <citation type="submission" date="2022-06" db="EMBL/GenBank/DDBJ databases">
        <title>Genome Sequence of Candolleomyces eurysporus.</title>
        <authorList>
            <person name="Buettner E."/>
        </authorList>
    </citation>
    <scope>NUCLEOTIDE SEQUENCE</scope>
    <source>
        <strain evidence="10">VTCC 930004</strain>
    </source>
</reference>
<dbReference type="InterPro" id="IPR017972">
    <property type="entry name" value="Cyt_P450_CS"/>
</dbReference>
<dbReference type="InterPro" id="IPR050364">
    <property type="entry name" value="Cytochrome_P450_fung"/>
</dbReference>
<evidence type="ECO:0000313" key="10">
    <source>
        <dbReference type="EMBL" id="KAJ2932206.1"/>
    </source>
</evidence>
<protein>
    <recommendedName>
        <fullName evidence="12">Cytochrome P450</fullName>
    </recommendedName>
</protein>
<dbReference type="InterPro" id="IPR036396">
    <property type="entry name" value="Cyt_P450_sf"/>
</dbReference>
<evidence type="ECO:0000256" key="1">
    <source>
        <dbReference type="ARBA" id="ARBA00001971"/>
    </source>
</evidence>
<comment type="similarity">
    <text evidence="2 9">Belongs to the cytochrome P450 family.</text>
</comment>
<evidence type="ECO:0000256" key="8">
    <source>
        <dbReference type="PIRSR" id="PIRSR602403-1"/>
    </source>
</evidence>
<comment type="cofactor">
    <cofactor evidence="1 8">
        <name>heme</name>
        <dbReference type="ChEBI" id="CHEBI:30413"/>
    </cofactor>
</comment>
<evidence type="ECO:0000256" key="3">
    <source>
        <dbReference type="ARBA" id="ARBA00022617"/>
    </source>
</evidence>
<name>A0A9W8JC63_9AGAR</name>
<evidence type="ECO:0000256" key="7">
    <source>
        <dbReference type="ARBA" id="ARBA00023033"/>
    </source>
</evidence>
<dbReference type="PANTHER" id="PTHR46300">
    <property type="entry name" value="P450, PUTATIVE (EUROFUNG)-RELATED-RELATED"/>
    <property type="match status" value="1"/>
</dbReference>
<organism evidence="10 11">
    <name type="scientific">Candolleomyces eurysporus</name>
    <dbReference type="NCBI Taxonomy" id="2828524"/>
    <lineage>
        <taxon>Eukaryota</taxon>
        <taxon>Fungi</taxon>
        <taxon>Dikarya</taxon>
        <taxon>Basidiomycota</taxon>
        <taxon>Agaricomycotina</taxon>
        <taxon>Agaricomycetes</taxon>
        <taxon>Agaricomycetidae</taxon>
        <taxon>Agaricales</taxon>
        <taxon>Agaricineae</taxon>
        <taxon>Psathyrellaceae</taxon>
        <taxon>Candolleomyces</taxon>
    </lineage>
</organism>
<dbReference type="InterPro" id="IPR001128">
    <property type="entry name" value="Cyt_P450"/>
</dbReference>
<proteinExistence type="inferred from homology"/>
<dbReference type="SUPFAM" id="SSF48264">
    <property type="entry name" value="Cytochrome P450"/>
    <property type="match status" value="1"/>
</dbReference>
<feature type="binding site" description="axial binding residue" evidence="8">
    <location>
        <position position="44"/>
    </location>
    <ligand>
        <name>heme</name>
        <dbReference type="ChEBI" id="CHEBI:30413"/>
    </ligand>
    <ligandPart>
        <name>Fe</name>
        <dbReference type="ChEBI" id="CHEBI:18248"/>
    </ligandPart>
</feature>
<keyword evidence="6 8" id="KW-0408">Iron</keyword>
<keyword evidence="3 8" id="KW-0349">Heme</keyword>
<dbReference type="OrthoDB" id="2789670at2759"/>
<dbReference type="Pfam" id="PF00067">
    <property type="entry name" value="p450"/>
    <property type="match status" value="1"/>
</dbReference>
<evidence type="ECO:0000313" key="11">
    <source>
        <dbReference type="Proteomes" id="UP001140091"/>
    </source>
</evidence>
<evidence type="ECO:0000256" key="6">
    <source>
        <dbReference type="ARBA" id="ARBA00023004"/>
    </source>
</evidence>
<accession>A0A9W8JC63</accession>
<dbReference type="InterPro" id="IPR002403">
    <property type="entry name" value="Cyt_P450_E_grp-IV"/>
</dbReference>
<keyword evidence="5 9" id="KW-0560">Oxidoreductase</keyword>
<evidence type="ECO:0000256" key="4">
    <source>
        <dbReference type="ARBA" id="ARBA00022723"/>
    </source>
</evidence>
<dbReference type="PRINTS" id="PR00465">
    <property type="entry name" value="EP450IV"/>
</dbReference>
<dbReference type="PROSITE" id="PS00086">
    <property type="entry name" value="CYTOCHROME_P450"/>
    <property type="match status" value="1"/>
</dbReference>
<keyword evidence="4 8" id="KW-0479">Metal-binding</keyword>
<dbReference type="GO" id="GO:0016705">
    <property type="term" value="F:oxidoreductase activity, acting on paired donors, with incorporation or reduction of molecular oxygen"/>
    <property type="evidence" value="ECO:0007669"/>
    <property type="project" value="InterPro"/>
</dbReference>